<dbReference type="EMBL" id="LNQE01001745">
    <property type="protein sequence ID" value="KUG10022.1"/>
    <property type="molecule type" value="Genomic_DNA"/>
</dbReference>
<protein>
    <submittedName>
        <fullName evidence="4">Nicotinate phosphoribosyltransferase</fullName>
        <ecNumber evidence="4">6.3.4.21</ecNumber>
    </submittedName>
</protein>
<dbReference type="SUPFAM" id="SSF51690">
    <property type="entry name" value="Nicotinate/Quinolinate PRTase C-terminal domain-like"/>
    <property type="match status" value="1"/>
</dbReference>
<evidence type="ECO:0000259" key="3">
    <source>
        <dbReference type="Pfam" id="PF02749"/>
    </source>
</evidence>
<keyword evidence="4" id="KW-0328">Glycosyltransferase</keyword>
<dbReference type="NCBIfam" id="NF006415">
    <property type="entry name" value="PRK08662.1"/>
    <property type="match status" value="1"/>
</dbReference>
<dbReference type="EC" id="6.3.4.21" evidence="4"/>
<gene>
    <name evidence="4" type="ORF">ASZ90_016577</name>
</gene>
<dbReference type="Gene3D" id="3.20.20.70">
    <property type="entry name" value="Aldolase class I"/>
    <property type="match status" value="1"/>
</dbReference>
<dbReference type="GO" id="GO:0004516">
    <property type="term" value="F:nicotinate phosphoribosyltransferase activity"/>
    <property type="evidence" value="ECO:0007669"/>
    <property type="project" value="UniProtKB-EC"/>
</dbReference>
<evidence type="ECO:0000259" key="2">
    <source>
        <dbReference type="Pfam" id="PF01729"/>
    </source>
</evidence>
<dbReference type="Pfam" id="PF02749">
    <property type="entry name" value="QRPTase_N"/>
    <property type="match status" value="1"/>
</dbReference>
<evidence type="ECO:0000313" key="4">
    <source>
        <dbReference type="EMBL" id="KUG10022.1"/>
    </source>
</evidence>
<dbReference type="Gene3D" id="3.90.1170.20">
    <property type="entry name" value="Quinolinate phosphoribosyl transferase, N-terminal domain"/>
    <property type="match status" value="1"/>
</dbReference>
<dbReference type="Pfam" id="PF01729">
    <property type="entry name" value="QRPTase_C"/>
    <property type="match status" value="1"/>
</dbReference>
<dbReference type="InterPro" id="IPR053190">
    <property type="entry name" value="NAPRTase-like"/>
</dbReference>
<keyword evidence="4" id="KW-0436">Ligase</keyword>
<feature type="domain" description="Quinolinate phosphoribosyl transferase C-terminal" evidence="2">
    <location>
        <begin position="74"/>
        <end position="257"/>
    </location>
</feature>
<sequence length="348" mass="37219">MEVTAGALPDSRAVFCGLDDVLALLEGIPISLDAMPEGTIFSAGDPVLRIEGYYRDFARYETAMLGFLCHASGIATAAAYIRHLAGNRQVYSFGSRRQHPAISRMVERAAWIGGVDGVSNTAAPPEAPLVGTMPHSFVMCYSSPEEAFQAFDRYAPGDVPRIFLCDTFCDEKQESLAGARTGARGVRLDTPRSRRGNMRAILEEVRWELDAAGYPGVEIVLSGGITRADVILYRDIVDAFGVGGAIANAPVVDFAMDIVAIEGTPFAKRGKKSGRKQVWELPGGSRLLMPAGEGGPEGGIPLLCPFIRDGVLVRRPSVSEARERLLASLGRIDQPVSGEPSSPLHGST</sequence>
<dbReference type="SUPFAM" id="SSF54675">
    <property type="entry name" value="Nicotinate/Quinolinate PRTase N-terminal domain-like"/>
    <property type="match status" value="1"/>
</dbReference>
<accession>A0A0W8ENQ9</accession>
<dbReference type="InterPro" id="IPR002638">
    <property type="entry name" value="Quinolinate_PRibosylTrfase_C"/>
</dbReference>
<comment type="caution">
    <text evidence="4">The sequence shown here is derived from an EMBL/GenBank/DDBJ whole genome shotgun (WGS) entry which is preliminary data.</text>
</comment>
<reference evidence="4" key="1">
    <citation type="journal article" date="2015" name="Proc. Natl. Acad. Sci. U.S.A.">
        <title>Networks of energetic and metabolic interactions define dynamics in microbial communities.</title>
        <authorList>
            <person name="Embree M."/>
            <person name="Liu J.K."/>
            <person name="Al-Bassam M.M."/>
            <person name="Zengler K."/>
        </authorList>
    </citation>
    <scope>NUCLEOTIDE SEQUENCE</scope>
</reference>
<dbReference type="InterPro" id="IPR036068">
    <property type="entry name" value="Nicotinate_pribotase-like_C"/>
</dbReference>
<feature type="domain" description="Quinolinate phosphoribosyl transferase N-terminal" evidence="3">
    <location>
        <begin position="3"/>
        <end position="72"/>
    </location>
</feature>
<evidence type="ECO:0000256" key="1">
    <source>
        <dbReference type="ARBA" id="ARBA00022679"/>
    </source>
</evidence>
<dbReference type="PANTHER" id="PTHR43202">
    <property type="entry name" value="NICOTINATE-NUCLEOTIDE PYROPHOSPHORYLASE"/>
    <property type="match status" value="1"/>
</dbReference>
<organism evidence="4">
    <name type="scientific">hydrocarbon metagenome</name>
    <dbReference type="NCBI Taxonomy" id="938273"/>
    <lineage>
        <taxon>unclassified sequences</taxon>
        <taxon>metagenomes</taxon>
        <taxon>ecological metagenomes</taxon>
    </lineage>
</organism>
<dbReference type="PANTHER" id="PTHR43202:SF1">
    <property type="entry name" value="NICOTINATE PHOSPHORIBOSYLTRANSFERASE"/>
    <property type="match status" value="1"/>
</dbReference>
<dbReference type="GO" id="GO:0009435">
    <property type="term" value="P:NAD+ biosynthetic process"/>
    <property type="evidence" value="ECO:0007669"/>
    <property type="project" value="InterPro"/>
</dbReference>
<name>A0A0W8ENQ9_9ZZZZ</name>
<dbReference type="InterPro" id="IPR013785">
    <property type="entry name" value="Aldolase_TIM"/>
</dbReference>
<dbReference type="InterPro" id="IPR022412">
    <property type="entry name" value="Quinolinate_PRibosylTrfase_N"/>
</dbReference>
<dbReference type="InterPro" id="IPR037128">
    <property type="entry name" value="Quinolinate_PRibosylTase_N_sf"/>
</dbReference>
<dbReference type="AlphaFoldDB" id="A0A0W8ENQ9"/>
<proteinExistence type="predicted"/>
<dbReference type="GO" id="GO:0004514">
    <property type="term" value="F:nicotinate-nucleotide diphosphorylase (carboxylating) activity"/>
    <property type="evidence" value="ECO:0007669"/>
    <property type="project" value="InterPro"/>
</dbReference>
<keyword evidence="1 4" id="KW-0808">Transferase</keyword>